<dbReference type="SUPFAM" id="SSF48371">
    <property type="entry name" value="ARM repeat"/>
    <property type="match status" value="1"/>
</dbReference>
<dbReference type="SMART" id="SM00567">
    <property type="entry name" value="EZ_HEAT"/>
    <property type="match status" value="6"/>
</dbReference>
<proteinExistence type="predicted"/>
<dbReference type="Gene3D" id="1.25.10.10">
    <property type="entry name" value="Leucine-rich Repeat Variant"/>
    <property type="match status" value="2"/>
</dbReference>
<dbReference type="EMBL" id="QBMP01000082">
    <property type="protein sequence ID" value="PZO56058.1"/>
    <property type="molecule type" value="Genomic_DNA"/>
</dbReference>
<organism evidence="3 4">
    <name type="scientific">Phormidesmis priestleyi</name>
    <dbReference type="NCBI Taxonomy" id="268141"/>
    <lineage>
        <taxon>Bacteria</taxon>
        <taxon>Bacillati</taxon>
        <taxon>Cyanobacteriota</taxon>
        <taxon>Cyanophyceae</taxon>
        <taxon>Leptolyngbyales</taxon>
        <taxon>Leptolyngbyaceae</taxon>
        <taxon>Phormidesmis</taxon>
    </lineage>
</organism>
<dbReference type="PANTHER" id="PTHR12697:SF5">
    <property type="entry name" value="DEOXYHYPUSINE HYDROXYLASE"/>
    <property type="match status" value="1"/>
</dbReference>
<accession>A0A2W4ZMH1</accession>
<reference evidence="3 4" key="2">
    <citation type="submission" date="2018-06" db="EMBL/GenBank/DDBJ databases">
        <title>Metagenomic assembly of (sub)arctic Cyanobacteria and their associated microbiome from non-axenic cultures.</title>
        <authorList>
            <person name="Baurain D."/>
        </authorList>
    </citation>
    <scope>NUCLEOTIDE SEQUENCE [LARGE SCALE GENOMIC DNA]</scope>
    <source>
        <strain evidence="3">ULC027bin1</strain>
    </source>
</reference>
<dbReference type="InterPro" id="IPR004155">
    <property type="entry name" value="PBS_lyase_HEAT"/>
</dbReference>
<keyword evidence="1" id="KW-0042">Antenna complex</keyword>
<evidence type="ECO:0000256" key="2">
    <source>
        <dbReference type="ARBA" id="ARBA00022738"/>
    </source>
</evidence>
<dbReference type="InterPro" id="IPR016024">
    <property type="entry name" value="ARM-type_fold"/>
</dbReference>
<sequence length="428" mass="46917">MEKRFSSLFNLTEAQAIEILDGPSDDSDEASSRYIAASHLVNFNTPNSVAALLRAVNKADADLDNRIVRRKAVESLGRLKVKSALPVIAGCLTDDDSYLVENAAWALGEIGTDDAAVLETLAEQLERPDQSYRTIIHTLANLGYAPAAERIETFTSSEQAPIASAALSALYRLRGDQQVMAKVTQFLQSTNVNARRGSIQDLIDAQYYPAISAIAQCPVSMVFRLRGIRLLAQSGIAAGDLTFVQVQPDLEKVICDHPNDVALVHTYERLPPDGPDELVQELYSTDFGRCYLASKALIDYFADAAPSALIKSYEAEGYNDYGAHYHIMRLFGWLKVTEAYDLLVKALHNKAPQFQKSRVAAALALAELADVRAIDELMRAIATPIWDLQYAALIALNKLDQPASAILANSEPTVAEADWLVQEKLKSM</sequence>
<dbReference type="PANTHER" id="PTHR12697">
    <property type="entry name" value="PBS LYASE HEAT-LIKE PROTEIN"/>
    <property type="match status" value="1"/>
</dbReference>
<dbReference type="Pfam" id="PF03130">
    <property type="entry name" value="HEAT_PBS"/>
    <property type="match status" value="1"/>
</dbReference>
<protein>
    <submittedName>
        <fullName evidence="3">Phycocyanin operon protein Y</fullName>
    </submittedName>
</protein>
<dbReference type="Pfam" id="PF13646">
    <property type="entry name" value="HEAT_2"/>
    <property type="match status" value="1"/>
</dbReference>
<reference evidence="4" key="1">
    <citation type="submission" date="2018-04" db="EMBL/GenBank/DDBJ databases">
        <authorList>
            <person name="Cornet L."/>
        </authorList>
    </citation>
    <scope>NUCLEOTIDE SEQUENCE [LARGE SCALE GENOMIC DNA]</scope>
</reference>
<gene>
    <name evidence="3" type="ORF">DCF15_09565</name>
</gene>
<name>A0A2W4ZMH1_9CYAN</name>
<evidence type="ECO:0000313" key="3">
    <source>
        <dbReference type="EMBL" id="PZO56058.1"/>
    </source>
</evidence>
<evidence type="ECO:0000313" key="4">
    <source>
        <dbReference type="Proteomes" id="UP000249794"/>
    </source>
</evidence>
<dbReference type="InterPro" id="IPR011989">
    <property type="entry name" value="ARM-like"/>
</dbReference>
<evidence type="ECO:0000256" key="1">
    <source>
        <dbReference type="ARBA" id="ARBA00022549"/>
    </source>
</evidence>
<dbReference type="GO" id="GO:0030089">
    <property type="term" value="C:phycobilisome"/>
    <property type="evidence" value="ECO:0007669"/>
    <property type="project" value="UniProtKB-KW"/>
</dbReference>
<dbReference type="GO" id="GO:0016491">
    <property type="term" value="F:oxidoreductase activity"/>
    <property type="evidence" value="ECO:0007669"/>
    <property type="project" value="TreeGrafter"/>
</dbReference>
<dbReference type="Proteomes" id="UP000249794">
    <property type="component" value="Unassembled WGS sequence"/>
</dbReference>
<comment type="caution">
    <text evidence="3">The sequence shown here is derived from an EMBL/GenBank/DDBJ whole genome shotgun (WGS) entry which is preliminary data.</text>
</comment>
<dbReference type="AlphaFoldDB" id="A0A2W4ZMH1"/>
<keyword evidence="2" id="KW-0605">Phycobilisome</keyword>